<gene>
    <name evidence="1" type="ORF">ACFQ2V_20915</name>
</gene>
<dbReference type="EMBL" id="JBHTKH010000026">
    <property type="protein sequence ID" value="MFD1056775.1"/>
    <property type="molecule type" value="Genomic_DNA"/>
</dbReference>
<organism evidence="1 2">
    <name type="scientific">Terrabacter terrigena</name>
    <dbReference type="NCBI Taxonomy" id="574718"/>
    <lineage>
        <taxon>Bacteria</taxon>
        <taxon>Bacillati</taxon>
        <taxon>Actinomycetota</taxon>
        <taxon>Actinomycetes</taxon>
        <taxon>Micrococcales</taxon>
        <taxon>Intrasporangiaceae</taxon>
        <taxon>Terrabacter</taxon>
    </lineage>
</organism>
<keyword evidence="2" id="KW-1185">Reference proteome</keyword>
<protein>
    <submittedName>
        <fullName evidence="1">Uncharacterized protein</fullName>
    </submittedName>
</protein>
<dbReference type="RefSeq" id="WP_386054908.1">
    <property type="nucleotide sequence ID" value="NZ_JBHTKH010000026.1"/>
</dbReference>
<evidence type="ECO:0000313" key="2">
    <source>
        <dbReference type="Proteomes" id="UP001597046"/>
    </source>
</evidence>
<dbReference type="Proteomes" id="UP001597046">
    <property type="component" value="Unassembled WGS sequence"/>
</dbReference>
<name>A0ABW3N1W0_9MICO</name>
<reference evidence="2" key="1">
    <citation type="journal article" date="2019" name="Int. J. Syst. Evol. Microbiol.">
        <title>The Global Catalogue of Microorganisms (GCM) 10K type strain sequencing project: providing services to taxonomists for standard genome sequencing and annotation.</title>
        <authorList>
            <consortium name="The Broad Institute Genomics Platform"/>
            <consortium name="The Broad Institute Genome Sequencing Center for Infectious Disease"/>
            <person name="Wu L."/>
            <person name="Ma J."/>
        </authorList>
    </citation>
    <scope>NUCLEOTIDE SEQUENCE [LARGE SCALE GENOMIC DNA]</scope>
    <source>
        <strain evidence="2">CCUG 57508</strain>
    </source>
</reference>
<comment type="caution">
    <text evidence="1">The sequence shown here is derived from an EMBL/GenBank/DDBJ whole genome shotgun (WGS) entry which is preliminary data.</text>
</comment>
<proteinExistence type="predicted"/>
<evidence type="ECO:0000313" key="1">
    <source>
        <dbReference type="EMBL" id="MFD1056775.1"/>
    </source>
</evidence>
<accession>A0ABW3N1W0</accession>
<sequence length="163" mass="17570">MDARPEYRRLDDPADTLTDIDRLHPFVSGLVVVASVDLEQQVMLAAAPLPEEPSGGWDLHAAGCALTDVALALLPSRPPGRRRRGALITVVCRRAPSSRSAVDEWWAEAWIHADPCIDAAVGQVFAVTPSGWHGVGDRRAGVEPRLRPRLSLVHIDAVPHSGA</sequence>